<keyword evidence="6" id="KW-0325">Glycoprotein</keyword>
<dbReference type="InterPro" id="IPR015883">
    <property type="entry name" value="Glyco_hydro_20_cat"/>
</dbReference>
<dbReference type="SUPFAM" id="SSF55545">
    <property type="entry name" value="beta-N-acetylhexosaminidase-like domain"/>
    <property type="match status" value="1"/>
</dbReference>
<organism evidence="11 12">
    <name type="scientific">Meganyctiphanes norvegica</name>
    <name type="common">Northern krill</name>
    <name type="synonym">Thysanopoda norvegica</name>
    <dbReference type="NCBI Taxonomy" id="48144"/>
    <lineage>
        <taxon>Eukaryota</taxon>
        <taxon>Metazoa</taxon>
        <taxon>Ecdysozoa</taxon>
        <taxon>Arthropoda</taxon>
        <taxon>Crustacea</taxon>
        <taxon>Multicrustacea</taxon>
        <taxon>Malacostraca</taxon>
        <taxon>Eumalacostraca</taxon>
        <taxon>Eucarida</taxon>
        <taxon>Euphausiacea</taxon>
        <taxon>Euphausiidae</taxon>
        <taxon>Meganyctiphanes</taxon>
    </lineage>
</organism>
<feature type="domain" description="Beta-hexosaminidase eukaryotic type N-terminal" evidence="10">
    <location>
        <begin position="5"/>
        <end position="228"/>
    </location>
</feature>
<dbReference type="Proteomes" id="UP001497623">
    <property type="component" value="Unassembled WGS sequence"/>
</dbReference>
<dbReference type="Gene3D" id="3.20.20.80">
    <property type="entry name" value="Glycosidases"/>
    <property type="match status" value="2"/>
</dbReference>
<dbReference type="InterPro" id="IPR017853">
    <property type="entry name" value="GH"/>
</dbReference>
<feature type="compositionally biased region" description="Low complexity" evidence="8">
    <location>
        <begin position="121"/>
        <end position="133"/>
    </location>
</feature>
<evidence type="ECO:0000313" key="11">
    <source>
        <dbReference type="EMBL" id="CAL4199762.1"/>
    </source>
</evidence>
<dbReference type="InterPro" id="IPR025705">
    <property type="entry name" value="Beta_hexosaminidase_sua/sub"/>
</dbReference>
<evidence type="ECO:0000256" key="5">
    <source>
        <dbReference type="ARBA" id="ARBA00022801"/>
    </source>
</evidence>
<feature type="non-terminal residue" evidence="11">
    <location>
        <position position="1"/>
    </location>
</feature>
<dbReference type="Gene3D" id="3.30.379.10">
    <property type="entry name" value="Chitobiase/beta-hexosaminidase domain 2-like"/>
    <property type="match status" value="2"/>
</dbReference>
<gene>
    <name evidence="11" type="ORF">MNOR_LOCUS37477</name>
</gene>
<evidence type="ECO:0000256" key="4">
    <source>
        <dbReference type="ARBA" id="ARBA00022729"/>
    </source>
</evidence>
<feature type="domain" description="Glycoside hydrolase family 20 catalytic" evidence="9">
    <location>
        <begin position="366"/>
        <end position="568"/>
    </location>
</feature>
<keyword evidence="12" id="KW-1185">Reference proteome</keyword>
<dbReference type="GO" id="GO:0030203">
    <property type="term" value="P:glycosaminoglycan metabolic process"/>
    <property type="evidence" value="ECO:0007669"/>
    <property type="project" value="TreeGrafter"/>
</dbReference>
<comment type="caution">
    <text evidence="11">The sequence shown here is derived from an EMBL/GenBank/DDBJ whole genome shotgun (WGS) entry which is preliminary data.</text>
</comment>
<proteinExistence type="inferred from homology"/>
<evidence type="ECO:0000259" key="10">
    <source>
        <dbReference type="Pfam" id="PF14845"/>
    </source>
</evidence>
<feature type="region of interest" description="Disordered" evidence="8">
    <location>
        <begin position="118"/>
        <end position="149"/>
    </location>
</feature>
<dbReference type="SUPFAM" id="SSF51445">
    <property type="entry name" value="(Trans)glycosidases"/>
    <property type="match status" value="1"/>
</dbReference>
<dbReference type="Pfam" id="PF00728">
    <property type="entry name" value="Glyco_hydro_20"/>
    <property type="match status" value="2"/>
</dbReference>
<comment type="catalytic activity">
    <reaction evidence="1">
        <text>Hydrolysis of terminal non-reducing N-acetyl-D-hexosamine residues in N-acetyl-beta-D-hexosaminides.</text>
        <dbReference type="EC" id="3.2.1.52"/>
    </reaction>
</comment>
<protein>
    <recommendedName>
        <fullName evidence="3">beta-N-acetylhexosaminidase</fullName>
        <ecNumber evidence="3">3.2.1.52</ecNumber>
    </recommendedName>
</protein>
<dbReference type="EMBL" id="CAXKWB010075880">
    <property type="protein sequence ID" value="CAL4199762.1"/>
    <property type="molecule type" value="Genomic_DNA"/>
</dbReference>
<dbReference type="GO" id="GO:0016231">
    <property type="term" value="F:beta-N-acetylglucosaminidase activity"/>
    <property type="evidence" value="ECO:0007669"/>
    <property type="project" value="TreeGrafter"/>
</dbReference>
<dbReference type="PANTHER" id="PTHR22600">
    <property type="entry name" value="BETA-HEXOSAMINIDASE"/>
    <property type="match status" value="1"/>
</dbReference>
<evidence type="ECO:0000256" key="8">
    <source>
        <dbReference type="SAM" id="MobiDB-lite"/>
    </source>
</evidence>
<dbReference type="InterPro" id="IPR029019">
    <property type="entry name" value="HEX_eukaryotic_N"/>
</dbReference>
<comment type="similarity">
    <text evidence="2">Belongs to the glycosyl hydrolase 20 family.</text>
</comment>
<name>A0AAV2SJD6_MEGNR</name>
<accession>A0AAV2SJD6</accession>
<evidence type="ECO:0000256" key="3">
    <source>
        <dbReference type="ARBA" id="ARBA00012663"/>
    </source>
</evidence>
<feature type="compositionally biased region" description="Basic and acidic residues" evidence="8">
    <location>
        <begin position="134"/>
        <end position="149"/>
    </location>
</feature>
<sequence>YGSMWPKPRGDVTLARETTPFLPQNIRFTKVSANNPQVEEMLQEQAHYFQRNLHFMHPDYRQREKGPFTEYQEEQYRNPNREYNEEKMHREYRGDLYKYEYESVADFDLFELSSKVRRQNPESQSQSQSNNPRLRFDFQFRNQEQRRGREQMRYERISPFNKQQASPVAEKQNFEVEVTVTGPETQLRIDTDESYDLAVQTVGDTTTATIIASTYYGARNALESLSQLIAYNELSNSLQVIKTAKISDAPAFKYRGLMLDTGRNFYPKEEIMSLLDTMSTNKLNTFHWHISDAASFPLYSQRQPQMSYYGSYGPSKVYYPQDIREIVEYANQRGIRVIPEIDTPAHAGAGWNFGEQEGKGKMVLCNDPTSFKCWSNSPEITNFLTQQSREVNSRELFELWNTFQQTAFAKLSESVVETGVSKQVTPIVYSSSFVKNYIDPKEYTVQITEEVNSTETDQYIEKGYKVIFSNPDVWSLEGPAPSWVSQAKTYSQQREAPRPHWKQVYDNSPFDMTSLSRSEIRPDQSGQVTPSDQILGGEALINSYETDAESLQTTVWPRGAALAERLWADPIPTRFQADRAENRMAAHRERMVNRGTRAETFQPEYCFQNQNSCYTQAEYESRTNKNQPLTQATQA</sequence>
<evidence type="ECO:0000256" key="2">
    <source>
        <dbReference type="ARBA" id="ARBA00006285"/>
    </source>
</evidence>
<reference evidence="11 12" key="1">
    <citation type="submission" date="2024-05" db="EMBL/GenBank/DDBJ databases">
        <authorList>
            <person name="Wallberg A."/>
        </authorList>
    </citation>
    <scope>NUCLEOTIDE SEQUENCE [LARGE SCALE GENOMIC DNA]</scope>
</reference>
<evidence type="ECO:0000313" key="12">
    <source>
        <dbReference type="Proteomes" id="UP001497623"/>
    </source>
</evidence>
<dbReference type="AlphaFoldDB" id="A0AAV2SJD6"/>
<evidence type="ECO:0000256" key="7">
    <source>
        <dbReference type="ARBA" id="ARBA00023295"/>
    </source>
</evidence>
<dbReference type="PRINTS" id="PR00738">
    <property type="entry name" value="GLHYDRLASE20"/>
</dbReference>
<dbReference type="GO" id="GO:0005886">
    <property type="term" value="C:plasma membrane"/>
    <property type="evidence" value="ECO:0007669"/>
    <property type="project" value="TreeGrafter"/>
</dbReference>
<keyword evidence="5" id="KW-0378">Hydrolase</keyword>
<dbReference type="EC" id="3.2.1.52" evidence="3"/>
<feature type="domain" description="Glycoside hydrolase family 20 catalytic" evidence="9">
    <location>
        <begin position="252"/>
        <end position="356"/>
    </location>
</feature>
<dbReference type="PANTHER" id="PTHR22600:SF26">
    <property type="entry name" value="BETA-N-ACETYLHEXOSAMINIDASE"/>
    <property type="match status" value="1"/>
</dbReference>
<keyword evidence="7" id="KW-0326">Glycosidase</keyword>
<dbReference type="Pfam" id="PF14845">
    <property type="entry name" value="Glycohydro_20b2"/>
    <property type="match status" value="1"/>
</dbReference>
<dbReference type="InterPro" id="IPR029018">
    <property type="entry name" value="Hex-like_dom2"/>
</dbReference>
<evidence type="ECO:0000259" key="9">
    <source>
        <dbReference type="Pfam" id="PF00728"/>
    </source>
</evidence>
<evidence type="ECO:0000256" key="1">
    <source>
        <dbReference type="ARBA" id="ARBA00001231"/>
    </source>
</evidence>
<keyword evidence="4" id="KW-0732">Signal</keyword>
<evidence type="ECO:0000256" key="6">
    <source>
        <dbReference type="ARBA" id="ARBA00023180"/>
    </source>
</evidence>
<dbReference type="GO" id="GO:0005975">
    <property type="term" value="P:carbohydrate metabolic process"/>
    <property type="evidence" value="ECO:0007669"/>
    <property type="project" value="InterPro"/>
</dbReference>